<protein>
    <submittedName>
        <fullName evidence="3">ATP-dependent endonuclease of the OLD family-like protein</fullName>
    </submittedName>
</protein>
<dbReference type="KEGG" id="acr:Acry_0794"/>
<dbReference type="GO" id="GO:0004519">
    <property type="term" value="F:endonuclease activity"/>
    <property type="evidence" value="ECO:0007669"/>
    <property type="project" value="UniProtKB-KW"/>
</dbReference>
<dbReference type="PANTHER" id="PTHR43581:SF4">
    <property type="entry name" value="ATP_GTP PHOSPHATASE"/>
    <property type="match status" value="1"/>
</dbReference>
<feature type="domain" description="Endonuclease GajA/Old nuclease/RecF-like AAA" evidence="1">
    <location>
        <begin position="275"/>
        <end position="350"/>
    </location>
</feature>
<dbReference type="HOGENOM" id="CLU_034845_0_0_5"/>
<organism evidence="3 4">
    <name type="scientific">Acidiphilium cryptum (strain JF-5)</name>
    <dbReference type="NCBI Taxonomy" id="349163"/>
    <lineage>
        <taxon>Bacteria</taxon>
        <taxon>Pseudomonadati</taxon>
        <taxon>Pseudomonadota</taxon>
        <taxon>Alphaproteobacteria</taxon>
        <taxon>Acetobacterales</taxon>
        <taxon>Acidocellaceae</taxon>
        <taxon>Acidiphilium</taxon>
    </lineage>
</organism>
<evidence type="ECO:0000313" key="3">
    <source>
        <dbReference type="EMBL" id="ABQ30013.1"/>
    </source>
</evidence>
<keyword evidence="3" id="KW-0255">Endonuclease</keyword>
<feature type="domain" description="OLD protein-like TOPRIM" evidence="2">
    <location>
        <begin position="471"/>
        <end position="536"/>
    </location>
</feature>
<dbReference type="STRING" id="349163.Acry_0794"/>
<reference evidence="3 4" key="1">
    <citation type="submission" date="2007-05" db="EMBL/GenBank/DDBJ databases">
        <title>Complete sequence of chromosome of Acidiphilium cryptum JF-5.</title>
        <authorList>
            <consortium name="US DOE Joint Genome Institute"/>
            <person name="Copeland A."/>
            <person name="Lucas S."/>
            <person name="Lapidus A."/>
            <person name="Barry K."/>
            <person name="Detter J.C."/>
            <person name="Glavina del Rio T."/>
            <person name="Hammon N."/>
            <person name="Israni S."/>
            <person name="Dalin E."/>
            <person name="Tice H."/>
            <person name="Pitluck S."/>
            <person name="Sims D."/>
            <person name="Brettin T."/>
            <person name="Bruce D."/>
            <person name="Han C."/>
            <person name="Schmutz J."/>
            <person name="Larimer F."/>
            <person name="Land M."/>
            <person name="Hauser L."/>
            <person name="Kyrpides N."/>
            <person name="Kim E."/>
            <person name="Magnuson T."/>
            <person name="Richardson P."/>
        </authorList>
    </citation>
    <scope>NUCLEOTIDE SEQUENCE [LARGE SCALE GENOMIC DNA]</scope>
    <source>
        <strain evidence="3 4">JF-5</strain>
    </source>
</reference>
<dbReference type="InterPro" id="IPR051396">
    <property type="entry name" value="Bact_Antivir_Def_Nuclease"/>
</dbReference>
<dbReference type="Pfam" id="PF13175">
    <property type="entry name" value="AAA_15"/>
    <property type="match status" value="2"/>
</dbReference>
<dbReference type="PANTHER" id="PTHR43581">
    <property type="entry name" value="ATP/GTP PHOSPHATASE"/>
    <property type="match status" value="1"/>
</dbReference>
<evidence type="ECO:0000259" key="1">
    <source>
        <dbReference type="Pfam" id="PF13175"/>
    </source>
</evidence>
<keyword evidence="3" id="KW-0540">Nuclease</keyword>
<name>A5FWN1_ACICJ</name>
<dbReference type="eggNOG" id="COG3593">
    <property type="taxonomic scope" value="Bacteria"/>
</dbReference>
<dbReference type="Proteomes" id="UP000000245">
    <property type="component" value="Chromosome"/>
</dbReference>
<dbReference type="SUPFAM" id="SSF52540">
    <property type="entry name" value="P-loop containing nucleoside triphosphate hydrolases"/>
    <property type="match status" value="1"/>
</dbReference>
<dbReference type="InterPro" id="IPR027417">
    <property type="entry name" value="P-loop_NTPase"/>
</dbReference>
<evidence type="ECO:0000259" key="2">
    <source>
        <dbReference type="Pfam" id="PF20469"/>
    </source>
</evidence>
<keyword evidence="3" id="KW-0378">Hydrolase</keyword>
<dbReference type="InterPro" id="IPR041685">
    <property type="entry name" value="AAA_GajA/Old/RecF-like"/>
</dbReference>
<keyword evidence="4" id="KW-1185">Reference proteome</keyword>
<accession>A5FWN1</accession>
<dbReference type="EMBL" id="CP000697">
    <property type="protein sequence ID" value="ABQ30013.1"/>
    <property type="molecule type" value="Genomic_DNA"/>
</dbReference>
<dbReference type="CDD" id="cd01026">
    <property type="entry name" value="TOPRIM_OLD"/>
    <property type="match status" value="1"/>
</dbReference>
<dbReference type="AlphaFoldDB" id="A5FWN1"/>
<dbReference type="InterPro" id="IPR034139">
    <property type="entry name" value="TOPRIM_OLD"/>
</dbReference>
<dbReference type="Pfam" id="PF20469">
    <property type="entry name" value="OLD-like_TOPRIM"/>
    <property type="match status" value="1"/>
</dbReference>
<evidence type="ECO:0000313" key="4">
    <source>
        <dbReference type="Proteomes" id="UP000000245"/>
    </source>
</evidence>
<proteinExistence type="predicted"/>
<gene>
    <name evidence="3" type="ordered locus">Acry_0794</name>
</gene>
<feature type="domain" description="Endonuclease GajA/Old nuclease/RecF-like AAA" evidence="1">
    <location>
        <begin position="9"/>
        <end position="56"/>
    </location>
</feature>
<sequence length="647" mass="72712">MRSHYGDGMRITRLHIENFRSVRNLDIELGETTVLIGPNNAGKTAILDAVRIVLTRRWGQRGTGFTENDVHRPEPDGDPRTLPPVRIVIAMEESRSGEWDPDMVAALEDIITVTADRMRNLLTVQVTCAWSEEKEAFDPAWQFLDSAGVPLRERRRAINLTGFFSYMPLFWLGALRDATNEFTPRSGHWGRLLRSVRIPDELEAEALRILAELDARIAAADPRLAEIAEMIGQATRVAIGEGPGGARLATLPLGIEEMLQRTGIVLRNEELRPWLPLGHHGQGLQSLAVIFLFQAAVLQQLAEAERPGVEAVFAIEEPEAHLHPQAARTLWEHVQALAGQKLMSTHSPYFLQHVPLRDIRLVCLRGGCTEIATLPRYVVSDLPWNDAVNGFLNGSAGRIFFRDEPTGRVASRSWFDMAMATRVLRCYRRDPDRAARTDQVRQFRHLCRILPTAEDEEELGFHGRRVRGEIFFARRWIMVEGVTEYLLLHALGKALGWPLDDHGVAVIDFQQSGNAGIYPALAEAFGIPWNMIVDGDHEGEKFRRQIIDRGFDDEELEGRFVTLTPQNDLEDQLLADGHEQMLREILADIGGRSALDCPPDEFRARLKNRKTGYMGVLSLRVAADEALARRMPARFVDLVTALRDGAA</sequence>
<dbReference type="eggNOG" id="COG4637">
    <property type="taxonomic scope" value="Bacteria"/>
</dbReference>
<dbReference type="Gene3D" id="3.40.50.300">
    <property type="entry name" value="P-loop containing nucleotide triphosphate hydrolases"/>
    <property type="match status" value="2"/>
</dbReference>